<keyword evidence="11" id="KW-0282">Flagellum</keyword>
<feature type="transmembrane region" description="Helical" evidence="10">
    <location>
        <begin position="41"/>
        <end position="58"/>
    </location>
</feature>
<evidence type="ECO:0000256" key="3">
    <source>
        <dbReference type="ARBA" id="ARBA00021717"/>
    </source>
</evidence>
<keyword evidence="6 10" id="KW-1133">Transmembrane helix</keyword>
<feature type="transmembrane region" description="Helical" evidence="10">
    <location>
        <begin position="222"/>
        <end position="243"/>
    </location>
</feature>
<evidence type="ECO:0000256" key="5">
    <source>
        <dbReference type="ARBA" id="ARBA00022692"/>
    </source>
</evidence>
<sequence length="259" mass="28499">MTKADMLTYVFIFETFFLVLTRVTAFFAYAPFLGGTSVPTTVKVGLSFLTSVSIYPLLNFQGFQTAMDLVAFTALIFREVLIGLALGFVCNMIFEAIKLAGSVFDMQVGFGIVSVVDPEADTEVSIMAIFKYFVALIAFIGCDGYHILIYALGRSFREIGVGEFFSMGAMSGILTRQFSSMVEIGFQISLPMMGSILLATVVLGIMAKATPRVQVFLLSFPLRIYVGLVTVMALLPALISYFFQLFEKMGQDMVEVMKV</sequence>
<keyword evidence="11" id="KW-0969">Cilium</keyword>
<dbReference type="Pfam" id="PF01311">
    <property type="entry name" value="Bac_export_1"/>
    <property type="match status" value="1"/>
</dbReference>
<comment type="caution">
    <text evidence="11">The sequence shown here is derived from an EMBL/GenBank/DDBJ whole genome shotgun (WGS) entry which is preliminary data.</text>
</comment>
<comment type="similarity">
    <text evidence="2 10">Belongs to the FliR/MopE/SpaR family.</text>
</comment>
<dbReference type="PANTHER" id="PTHR30065:SF1">
    <property type="entry name" value="SURFACE PRESENTATION OF ANTIGENS PROTEIN SPAR"/>
    <property type="match status" value="1"/>
</dbReference>
<dbReference type="InterPro" id="IPR006303">
    <property type="entry name" value="FliR"/>
</dbReference>
<name>A0A2N1PSQ4_9BACT</name>
<evidence type="ECO:0000256" key="7">
    <source>
        <dbReference type="ARBA" id="ARBA00023136"/>
    </source>
</evidence>
<dbReference type="EMBL" id="PGXC01000003">
    <property type="protein sequence ID" value="PKK91371.1"/>
    <property type="molecule type" value="Genomic_DNA"/>
</dbReference>
<evidence type="ECO:0000256" key="1">
    <source>
        <dbReference type="ARBA" id="ARBA00002578"/>
    </source>
</evidence>
<dbReference type="Proteomes" id="UP000233256">
    <property type="component" value="Unassembled WGS sequence"/>
</dbReference>
<feature type="transmembrane region" description="Helical" evidence="10">
    <location>
        <begin position="6"/>
        <end position="29"/>
    </location>
</feature>
<comment type="function">
    <text evidence="1 10">Role in flagellar biosynthesis.</text>
</comment>
<dbReference type="GO" id="GO:0005886">
    <property type="term" value="C:plasma membrane"/>
    <property type="evidence" value="ECO:0007669"/>
    <property type="project" value="UniProtKB-SubCell"/>
</dbReference>
<keyword evidence="11" id="KW-0966">Cell projection</keyword>
<protein>
    <recommendedName>
        <fullName evidence="3 9">Flagellar biosynthetic protein FliR</fullName>
    </recommendedName>
</protein>
<reference evidence="11 12" key="1">
    <citation type="journal article" date="2017" name="ISME J.">
        <title>Potential for microbial H2 and metal transformations associated with novel bacteria and archaea in deep terrestrial subsurface sediments.</title>
        <authorList>
            <person name="Hernsdorf A.W."/>
            <person name="Amano Y."/>
            <person name="Miyakawa K."/>
            <person name="Ise K."/>
            <person name="Suzuki Y."/>
            <person name="Anantharaman K."/>
            <person name="Probst A."/>
            <person name="Burstein D."/>
            <person name="Thomas B.C."/>
            <person name="Banfield J.F."/>
        </authorList>
    </citation>
    <scope>NUCLEOTIDE SEQUENCE [LARGE SCALE GENOMIC DNA]</scope>
    <source>
        <strain evidence="11">HGW-Wallbacteria-1</strain>
    </source>
</reference>
<keyword evidence="8 10" id="KW-0975">Bacterial flagellum</keyword>
<evidence type="ECO:0000256" key="10">
    <source>
        <dbReference type="RuleBase" id="RU362071"/>
    </source>
</evidence>
<keyword evidence="7 10" id="KW-0472">Membrane</keyword>
<feature type="transmembrane region" description="Helical" evidence="10">
    <location>
        <begin position="132"/>
        <end position="153"/>
    </location>
</feature>
<evidence type="ECO:0000256" key="6">
    <source>
        <dbReference type="ARBA" id="ARBA00022989"/>
    </source>
</evidence>
<dbReference type="NCBIfam" id="TIGR01400">
    <property type="entry name" value="fliR"/>
    <property type="match status" value="1"/>
</dbReference>
<dbReference type="GO" id="GO:0044780">
    <property type="term" value="P:bacterial-type flagellum assembly"/>
    <property type="evidence" value="ECO:0007669"/>
    <property type="project" value="UniProtKB-UniRule"/>
</dbReference>
<evidence type="ECO:0000256" key="4">
    <source>
        <dbReference type="ARBA" id="ARBA00022475"/>
    </source>
</evidence>
<evidence type="ECO:0000256" key="9">
    <source>
        <dbReference type="NCBIfam" id="TIGR01400"/>
    </source>
</evidence>
<feature type="transmembrane region" description="Helical" evidence="10">
    <location>
        <begin position="190"/>
        <end position="210"/>
    </location>
</feature>
<evidence type="ECO:0000313" key="12">
    <source>
        <dbReference type="Proteomes" id="UP000233256"/>
    </source>
</evidence>
<evidence type="ECO:0000256" key="8">
    <source>
        <dbReference type="ARBA" id="ARBA00023143"/>
    </source>
</evidence>
<organism evidence="11 12">
    <name type="scientific">Candidatus Wallbacteria bacterium HGW-Wallbacteria-1</name>
    <dbReference type="NCBI Taxonomy" id="2013854"/>
    <lineage>
        <taxon>Bacteria</taxon>
        <taxon>Candidatus Walliibacteriota</taxon>
    </lineage>
</organism>
<accession>A0A2N1PSQ4</accession>
<comment type="subcellular location">
    <subcellularLocation>
        <location evidence="10">Cell membrane</location>
        <topology evidence="10">Multi-pass membrane protein</topology>
    </subcellularLocation>
    <subcellularLocation>
        <location evidence="10">Bacterial flagellum basal body</location>
    </subcellularLocation>
</comment>
<feature type="transmembrane region" description="Helical" evidence="10">
    <location>
        <begin position="70"/>
        <end position="94"/>
    </location>
</feature>
<dbReference type="AlphaFoldDB" id="A0A2N1PSQ4"/>
<dbReference type="PRINTS" id="PR00953">
    <property type="entry name" value="TYPE3IMRPROT"/>
</dbReference>
<keyword evidence="5 10" id="KW-0812">Transmembrane</keyword>
<gene>
    <name evidence="11" type="primary">fliR</name>
    <name evidence="11" type="ORF">CVV64_06275</name>
</gene>
<proteinExistence type="inferred from homology"/>
<dbReference type="PANTHER" id="PTHR30065">
    <property type="entry name" value="FLAGELLAR BIOSYNTHETIC PROTEIN FLIR"/>
    <property type="match status" value="1"/>
</dbReference>
<keyword evidence="4 10" id="KW-1003">Cell membrane</keyword>
<dbReference type="GO" id="GO:0006605">
    <property type="term" value="P:protein targeting"/>
    <property type="evidence" value="ECO:0007669"/>
    <property type="project" value="UniProtKB-UniRule"/>
</dbReference>
<evidence type="ECO:0000256" key="2">
    <source>
        <dbReference type="ARBA" id="ARBA00009772"/>
    </source>
</evidence>
<evidence type="ECO:0000313" key="11">
    <source>
        <dbReference type="EMBL" id="PKK91371.1"/>
    </source>
</evidence>
<dbReference type="InterPro" id="IPR002010">
    <property type="entry name" value="T3SS_IM_R"/>
</dbReference>
<dbReference type="GO" id="GO:0009425">
    <property type="term" value="C:bacterial-type flagellum basal body"/>
    <property type="evidence" value="ECO:0007669"/>
    <property type="project" value="UniProtKB-SubCell"/>
</dbReference>